<protein>
    <submittedName>
        <fullName evidence="2">Uncharacterized protein</fullName>
    </submittedName>
</protein>
<evidence type="ECO:0000313" key="2">
    <source>
        <dbReference type="EMBL" id="KAK4443640.1"/>
    </source>
</evidence>
<comment type="caution">
    <text evidence="2">The sequence shown here is derived from an EMBL/GenBank/DDBJ whole genome shotgun (WGS) entry which is preliminary data.</text>
</comment>
<reference evidence="2" key="1">
    <citation type="journal article" date="2023" name="Mol. Phylogenet. Evol.">
        <title>Genome-scale phylogeny and comparative genomics of the fungal order Sordariales.</title>
        <authorList>
            <person name="Hensen N."/>
            <person name="Bonometti L."/>
            <person name="Westerberg I."/>
            <person name="Brannstrom I.O."/>
            <person name="Guillou S."/>
            <person name="Cros-Aarteil S."/>
            <person name="Calhoun S."/>
            <person name="Haridas S."/>
            <person name="Kuo A."/>
            <person name="Mondo S."/>
            <person name="Pangilinan J."/>
            <person name="Riley R."/>
            <person name="LaButti K."/>
            <person name="Andreopoulos B."/>
            <person name="Lipzen A."/>
            <person name="Chen C."/>
            <person name="Yan M."/>
            <person name="Daum C."/>
            <person name="Ng V."/>
            <person name="Clum A."/>
            <person name="Steindorff A."/>
            <person name="Ohm R.A."/>
            <person name="Martin F."/>
            <person name="Silar P."/>
            <person name="Natvig D.O."/>
            <person name="Lalanne C."/>
            <person name="Gautier V."/>
            <person name="Ament-Velasquez S.L."/>
            <person name="Kruys A."/>
            <person name="Hutchinson M.I."/>
            <person name="Powell A.J."/>
            <person name="Barry K."/>
            <person name="Miller A.N."/>
            <person name="Grigoriev I.V."/>
            <person name="Debuchy R."/>
            <person name="Gladieux P."/>
            <person name="Hiltunen Thoren M."/>
            <person name="Johannesson H."/>
        </authorList>
    </citation>
    <scope>NUCLEOTIDE SEQUENCE</scope>
    <source>
        <strain evidence="2">PSN243</strain>
    </source>
</reference>
<accession>A0AAV9G6K1</accession>
<organism evidence="2 3">
    <name type="scientific">Podospora aff. communis PSN243</name>
    <dbReference type="NCBI Taxonomy" id="3040156"/>
    <lineage>
        <taxon>Eukaryota</taxon>
        <taxon>Fungi</taxon>
        <taxon>Dikarya</taxon>
        <taxon>Ascomycota</taxon>
        <taxon>Pezizomycotina</taxon>
        <taxon>Sordariomycetes</taxon>
        <taxon>Sordariomycetidae</taxon>
        <taxon>Sordariales</taxon>
        <taxon>Podosporaceae</taxon>
        <taxon>Podospora</taxon>
    </lineage>
</organism>
<feature type="region of interest" description="Disordered" evidence="1">
    <location>
        <begin position="83"/>
        <end position="122"/>
    </location>
</feature>
<reference evidence="2" key="2">
    <citation type="submission" date="2023-05" db="EMBL/GenBank/DDBJ databases">
        <authorList>
            <consortium name="Lawrence Berkeley National Laboratory"/>
            <person name="Steindorff A."/>
            <person name="Hensen N."/>
            <person name="Bonometti L."/>
            <person name="Westerberg I."/>
            <person name="Brannstrom I.O."/>
            <person name="Guillou S."/>
            <person name="Cros-Aarteil S."/>
            <person name="Calhoun S."/>
            <person name="Haridas S."/>
            <person name="Kuo A."/>
            <person name="Mondo S."/>
            <person name="Pangilinan J."/>
            <person name="Riley R."/>
            <person name="Labutti K."/>
            <person name="Andreopoulos B."/>
            <person name="Lipzen A."/>
            <person name="Chen C."/>
            <person name="Yanf M."/>
            <person name="Daum C."/>
            <person name="Ng V."/>
            <person name="Clum A."/>
            <person name="Ohm R."/>
            <person name="Martin F."/>
            <person name="Silar P."/>
            <person name="Natvig D."/>
            <person name="Lalanne C."/>
            <person name="Gautier V."/>
            <person name="Ament-Velasquez S.L."/>
            <person name="Kruys A."/>
            <person name="Hutchinson M.I."/>
            <person name="Powell A.J."/>
            <person name="Barry K."/>
            <person name="Miller A.N."/>
            <person name="Grigoriev I.V."/>
            <person name="Debuchy R."/>
            <person name="Gladieux P."/>
            <person name="Thoren M.H."/>
            <person name="Johannesson H."/>
        </authorList>
    </citation>
    <scope>NUCLEOTIDE SEQUENCE</scope>
    <source>
        <strain evidence="2">PSN243</strain>
    </source>
</reference>
<dbReference type="EMBL" id="MU865989">
    <property type="protein sequence ID" value="KAK4443640.1"/>
    <property type="molecule type" value="Genomic_DNA"/>
</dbReference>
<evidence type="ECO:0000256" key="1">
    <source>
        <dbReference type="SAM" id="MobiDB-lite"/>
    </source>
</evidence>
<gene>
    <name evidence="2" type="ORF">QBC34DRAFT_386067</name>
</gene>
<sequence>MHEDEVLINPKQATPSTYARRTTINWLVQTIVTWYELCDAIEERVVPFSTASLDRVRGEGEEVTIIDMVRERTDMLAQIIAHQQTINENPGNQENGEGSSESSDTLESDVIGPEMEEASLSD</sequence>
<keyword evidence="3" id="KW-1185">Reference proteome</keyword>
<name>A0AAV9G6K1_9PEZI</name>
<proteinExistence type="predicted"/>
<dbReference type="AlphaFoldDB" id="A0AAV9G6K1"/>
<dbReference type="Proteomes" id="UP001321760">
    <property type="component" value="Unassembled WGS sequence"/>
</dbReference>
<feature type="compositionally biased region" description="Low complexity" evidence="1">
    <location>
        <begin position="87"/>
        <end position="103"/>
    </location>
</feature>
<evidence type="ECO:0000313" key="3">
    <source>
        <dbReference type="Proteomes" id="UP001321760"/>
    </source>
</evidence>